<sequence>MNDSGNKNLGGGLNLNENPKIPDTSGILNALGGNTTAPTITIGNFIVSSITNASDQESIEDKLLKARKDTSITG</sequence>
<evidence type="ECO:0000256" key="1">
    <source>
        <dbReference type="SAM" id="MobiDB-lite"/>
    </source>
</evidence>
<dbReference type="STRING" id="1642818.AWE51_02385"/>
<dbReference type="AlphaFoldDB" id="A0A162DLS8"/>
<comment type="caution">
    <text evidence="2">The sequence shown here is derived from an EMBL/GenBank/DDBJ whole genome shotgun (WGS) entry which is preliminary data.</text>
</comment>
<reference evidence="2 3" key="1">
    <citation type="submission" date="2016-01" db="EMBL/GenBank/DDBJ databases">
        <title>The draft genome sequence of Aquimarina sp. RZW4-3-2.</title>
        <authorList>
            <person name="Wang Y."/>
        </authorList>
    </citation>
    <scope>NUCLEOTIDE SEQUENCE [LARGE SCALE GENOMIC DNA]</scope>
    <source>
        <strain evidence="2 3">RZW4-3-2</strain>
    </source>
</reference>
<organism evidence="2 3">
    <name type="scientific">Aquimarina aggregata</name>
    <dbReference type="NCBI Taxonomy" id="1642818"/>
    <lineage>
        <taxon>Bacteria</taxon>
        <taxon>Pseudomonadati</taxon>
        <taxon>Bacteroidota</taxon>
        <taxon>Flavobacteriia</taxon>
        <taxon>Flavobacteriales</taxon>
        <taxon>Flavobacteriaceae</taxon>
        <taxon>Aquimarina</taxon>
    </lineage>
</organism>
<feature type="region of interest" description="Disordered" evidence="1">
    <location>
        <begin position="1"/>
        <end position="32"/>
    </location>
</feature>
<accession>A0A162DLS8</accession>
<proteinExistence type="predicted"/>
<keyword evidence="3" id="KW-1185">Reference proteome</keyword>
<dbReference type="Proteomes" id="UP000076715">
    <property type="component" value="Unassembled WGS sequence"/>
</dbReference>
<evidence type="ECO:0000313" key="3">
    <source>
        <dbReference type="Proteomes" id="UP000076715"/>
    </source>
</evidence>
<gene>
    <name evidence="2" type="ORF">AWE51_02385</name>
</gene>
<evidence type="ECO:0000313" key="2">
    <source>
        <dbReference type="EMBL" id="KZS42308.1"/>
    </source>
</evidence>
<protein>
    <submittedName>
        <fullName evidence="2">Uncharacterized protein</fullName>
    </submittedName>
</protein>
<name>A0A162DLS8_9FLAO</name>
<dbReference type="RefSeq" id="WP_066309806.1">
    <property type="nucleotide sequence ID" value="NZ_CANLSS010000001.1"/>
</dbReference>
<dbReference type="EMBL" id="LQRT01000002">
    <property type="protein sequence ID" value="KZS42308.1"/>
    <property type="molecule type" value="Genomic_DNA"/>
</dbReference>